<dbReference type="InterPro" id="IPR015943">
    <property type="entry name" value="WD40/YVTN_repeat-like_dom_sf"/>
</dbReference>
<dbReference type="SUPFAM" id="SSF50978">
    <property type="entry name" value="WD40 repeat-like"/>
    <property type="match status" value="1"/>
</dbReference>
<dbReference type="InterPro" id="IPR050358">
    <property type="entry name" value="RSE1/DDB1/CFT1"/>
</dbReference>
<proteinExistence type="predicted"/>
<sequence length="1260" mass="143359">MEVDCPKYPNISPDEFSEGRNSIKRDKIVKETLLHSPVIIKIIPNFQVSLSKKFKGPPSVSVNDESDQFLCPREEDSEFDVFNDDEDEIFYNIDDSSGKQAHENKIEEHDPHINLSSVSVIIRTTSILVNGIEFPLKSTVRSACVIKGVENGSTKEEDSLLLSIKSGFLFLIRLFFVRRSWKDIDYEKQLPEGAENSCIFKPFIVQWWDTSSELSVPKLYSSGYSLAAHSSGMTAVSSSASGLFRIYNCQHTDAGIMFMGHYNVPVEGLILHSCFAEPLSNSTLDTHRLFLVLTFTDSRRLEVSLYNWVSGDELTSSLTKTSLPLENTFPIPIFIVPLNNGRFLFVSPKEFIIISVHDITSVNYEFNYISWDGGFPTNYYKPVAPIRELGDSNSDEVLLSTDGGLIYSITISESGAVSITPVVRIGEPISIFSLEKLDADFYLTYSNEFGSNREVVISDLFSNDYLDTLTNIHKPKISEMLLIRDYKNWSPVLDSIVIDSFSSRTIRNRSSQELWVLSCTGKRTRLNHLRHGYPARKEGKLYEQLRKAESIRFIFLGDKRYLFCNMPYETLVLETANDFNDDLVELEDPAIDTSKKSLLVDYFAPDTEFILQITDRDILLSNIEETIFSISLDEEEILACDLMGQYILVITEDANLTKSMKLIEIASSGGLSQRGYTYNILSLLTIQYEPSLVRFINKNSAIFIIVSSYDGELHIYKLDENFDFSHQRSYNITAFQFDELEQETFDALVVNDLKYDGESSIYIGLRNGFYCHLNVNDDFQLSCRNFLRIGDSPVKVVCCSFDKMNVFLLSKTLWLINFDDSEYPTQVFFDERYDRNITHVAEIVPNPNEMISDTNVKRLGFIRDEGFTIGSVYTFLKPSVRGASIADTARKIIYMEHISTFILLCKSKDRNRLKLIDRKSMKELSYEPISSSKQNRSLEYIFKKDEYPISGCVWSISRGNKISKKLLIGCSLNEKSGSLKVLDIWKNRSSKPETDFVNITQLASFEHEQQVSAIQQVENNIVFSSGNGIFATRYDQEEKRLKPFVNLASFSSEVTSLNVCQDNSILVSTKFDSIFRIALFEDNDIDFTLKVISKDPSPKSVLNSALVGRKIAAVDKLHSSLLFFEPVNGSLEASFMYKLPSVSKIYLSNFSPYWENIASSVKDPQLICVGFNGEIISIRLISNDGDELQSISRYLAIQKEHGKSIEQVIEILNRPFMEKVTGKGLRSVNKPYFDFHDNKGKVVDYDIDEFTKVKKVKVLL</sequence>
<dbReference type="AlphaFoldDB" id="G8XZI2"/>
<reference evidence="1 2" key="1">
    <citation type="journal article" date="2012" name="G3 (Bethesda)">
        <title>Pichia sorbitophila, an interspecies yeast hybrid reveals early steps of genome resolution following polyploidization.</title>
        <authorList>
            <person name="Leh Louis V."/>
            <person name="Despons L."/>
            <person name="Friedrich A."/>
            <person name="Martin T."/>
            <person name="Durrens P."/>
            <person name="Casaregola S."/>
            <person name="Neuveglise C."/>
            <person name="Fairhead C."/>
            <person name="Marck C."/>
            <person name="Cruz J.A."/>
            <person name="Straub M.L."/>
            <person name="Kugler V."/>
            <person name="Sacerdot C."/>
            <person name="Uzunov Z."/>
            <person name="Thierry A."/>
            <person name="Weiss S."/>
            <person name="Bleykasten C."/>
            <person name="De Montigny J."/>
            <person name="Jacques N."/>
            <person name="Jung P."/>
            <person name="Lemaire M."/>
            <person name="Mallet S."/>
            <person name="Morel G."/>
            <person name="Richard G.F."/>
            <person name="Sarkar A."/>
            <person name="Savel G."/>
            <person name="Schacherer J."/>
            <person name="Seret M.L."/>
            <person name="Talla E."/>
            <person name="Samson G."/>
            <person name="Jubin C."/>
            <person name="Poulain J."/>
            <person name="Vacherie B."/>
            <person name="Barbe V."/>
            <person name="Pelletier E."/>
            <person name="Sherman D.J."/>
            <person name="Westhof E."/>
            <person name="Weissenbach J."/>
            <person name="Baret P.V."/>
            <person name="Wincker P."/>
            <person name="Gaillardin C."/>
            <person name="Dujon B."/>
            <person name="Souciet J.L."/>
        </authorList>
    </citation>
    <scope>NUCLEOTIDE SEQUENCE [LARGE SCALE GENOMIC DNA]</scope>
    <source>
        <strain evidence="2">ATCC MYA-4447 / BCRC 22081 / CBS 7064 / NBRC 10061 / NRRL Y-12695</strain>
    </source>
</reference>
<evidence type="ECO:0000313" key="1">
    <source>
        <dbReference type="EMBL" id="CCE87091.1"/>
    </source>
</evidence>
<dbReference type="HOGENOM" id="CLU_267769_0_0_1"/>
<dbReference type="STRING" id="559304.G8XZI2"/>
<dbReference type="OMA" id="RLTINLF"/>
<organism evidence="1 2">
    <name type="scientific">Pichia sorbitophila (strain ATCC MYA-4447 / BCRC 22081 / CBS 7064 / NBRC 10061 / NRRL Y-12695)</name>
    <name type="common">Hybrid yeast</name>
    <dbReference type="NCBI Taxonomy" id="559304"/>
    <lineage>
        <taxon>Eukaryota</taxon>
        <taxon>Fungi</taxon>
        <taxon>Dikarya</taxon>
        <taxon>Ascomycota</taxon>
        <taxon>Saccharomycotina</taxon>
        <taxon>Pichiomycetes</taxon>
        <taxon>Debaryomycetaceae</taxon>
        <taxon>Millerozyma</taxon>
    </lineage>
</organism>
<evidence type="ECO:0000313" key="2">
    <source>
        <dbReference type="Proteomes" id="UP000005222"/>
    </source>
</evidence>
<protein>
    <submittedName>
        <fullName evidence="1">Piso0_005628 protein</fullName>
    </submittedName>
</protein>
<gene>
    <name evidence="1" type="primary">Piso0_005628</name>
    <name evidence="1" type="ORF">GNLVRS01_PISO0N19087g</name>
</gene>
<dbReference type="OrthoDB" id="4080238at2759"/>
<keyword evidence="2" id="KW-1185">Reference proteome</keyword>
<dbReference type="Proteomes" id="UP000005222">
    <property type="component" value="Chromosome N"/>
</dbReference>
<dbReference type="PANTHER" id="PTHR10644">
    <property type="entry name" value="DNA REPAIR/RNA PROCESSING CPSF FAMILY"/>
    <property type="match status" value="1"/>
</dbReference>
<name>G8XZI2_PICSO</name>
<accession>G8XZI2</accession>
<dbReference type="EMBL" id="FO082046">
    <property type="protein sequence ID" value="CCE87091.1"/>
    <property type="molecule type" value="Genomic_DNA"/>
</dbReference>
<dbReference type="Gene3D" id="2.130.10.10">
    <property type="entry name" value="YVTN repeat-like/Quinoprotein amine dehydrogenase"/>
    <property type="match status" value="1"/>
</dbReference>
<dbReference type="InterPro" id="IPR036322">
    <property type="entry name" value="WD40_repeat_dom_sf"/>
</dbReference>
<dbReference type="eggNOG" id="ENOG502SA45">
    <property type="taxonomic scope" value="Eukaryota"/>
</dbReference>
<dbReference type="InParanoid" id="G8XZI2"/>